<name>A0A8S8XIC3_9PROT</name>
<feature type="domain" description="HTH iclR-type" evidence="5">
    <location>
        <begin position="69"/>
        <end position="130"/>
    </location>
</feature>
<dbReference type="EMBL" id="BOPV01000001">
    <property type="protein sequence ID" value="GIL41801.1"/>
    <property type="molecule type" value="Genomic_DNA"/>
</dbReference>
<evidence type="ECO:0000256" key="3">
    <source>
        <dbReference type="ARBA" id="ARBA00023163"/>
    </source>
</evidence>
<dbReference type="SUPFAM" id="SSF46785">
    <property type="entry name" value="Winged helix' DNA-binding domain"/>
    <property type="match status" value="1"/>
</dbReference>
<dbReference type="GO" id="GO:0003677">
    <property type="term" value="F:DNA binding"/>
    <property type="evidence" value="ECO:0007669"/>
    <property type="project" value="UniProtKB-KW"/>
</dbReference>
<keyword evidence="2" id="KW-0238">DNA-binding</keyword>
<dbReference type="Proteomes" id="UP000681075">
    <property type="component" value="Unassembled WGS sequence"/>
</dbReference>
<feature type="region of interest" description="Disordered" evidence="4">
    <location>
        <begin position="1"/>
        <end position="44"/>
    </location>
</feature>
<dbReference type="SUPFAM" id="SSF55781">
    <property type="entry name" value="GAF domain-like"/>
    <property type="match status" value="1"/>
</dbReference>
<dbReference type="InterPro" id="IPR014757">
    <property type="entry name" value="Tscrpt_reg_IclR_C"/>
</dbReference>
<sequence length="338" mass="36459">MPVNTPAQESALRSSRSNSLPPVSPDAHDGEAFPKAPSQLSPTHAAEARGLAPLLAETPRPTSKTLRPIRALLRGLDALRVLNMRNGATVTDVALATKLPRTTAHRVLETLCVGGYAVRDPSDERYRPTIAVKGLSDGFGDESWIREVAKPLIDQLTQKIIWPTAIATPMGTSLLVRGTTDKDSPLALERYSAGLRVPLLASASGIAYLAFCSADYRSALLDILARSTDAADAEAKNRTNVERQLDQVRQRGYVVHEWSPTRQASLAIPVLAGNQVVAVLSMRWITSALTEKQVVERYLPAMQDTARRISEAYLRHQTQSGAGEHALGPISHEGNGAG</sequence>
<reference evidence="7" key="1">
    <citation type="submission" date="2021-02" db="EMBL/GenBank/DDBJ databases">
        <title>Genome sequence of Rhodospirillales sp. strain TMPK1 isolated from soil.</title>
        <authorList>
            <person name="Nakai R."/>
            <person name="Kusada H."/>
            <person name="Tamaki H."/>
        </authorList>
    </citation>
    <scope>NUCLEOTIDE SEQUENCE</scope>
    <source>
        <strain evidence="7">TMPK1</strain>
    </source>
</reference>
<keyword evidence="1" id="KW-0805">Transcription regulation</keyword>
<dbReference type="InterPro" id="IPR029016">
    <property type="entry name" value="GAF-like_dom_sf"/>
</dbReference>
<dbReference type="InterPro" id="IPR050707">
    <property type="entry name" value="HTH_MetabolicPath_Reg"/>
</dbReference>
<accession>A0A8S8XIC3</accession>
<evidence type="ECO:0000259" key="5">
    <source>
        <dbReference type="PROSITE" id="PS51077"/>
    </source>
</evidence>
<dbReference type="PANTHER" id="PTHR30136">
    <property type="entry name" value="HELIX-TURN-HELIX TRANSCRIPTIONAL REGULATOR, ICLR FAMILY"/>
    <property type="match status" value="1"/>
</dbReference>
<evidence type="ECO:0000256" key="1">
    <source>
        <dbReference type="ARBA" id="ARBA00023015"/>
    </source>
</evidence>
<keyword evidence="3" id="KW-0804">Transcription</keyword>
<feature type="compositionally biased region" description="Polar residues" evidence="4">
    <location>
        <begin position="1"/>
        <end position="21"/>
    </location>
</feature>
<dbReference type="InterPro" id="IPR036388">
    <property type="entry name" value="WH-like_DNA-bd_sf"/>
</dbReference>
<evidence type="ECO:0000313" key="7">
    <source>
        <dbReference type="EMBL" id="GIL41801.1"/>
    </source>
</evidence>
<comment type="caution">
    <text evidence="7">The sequence shown here is derived from an EMBL/GenBank/DDBJ whole genome shotgun (WGS) entry which is preliminary data.</text>
</comment>
<keyword evidence="8" id="KW-1185">Reference proteome</keyword>
<dbReference type="PANTHER" id="PTHR30136:SF23">
    <property type="entry name" value="DNA-BINDING TRANSCRIPTIONAL ACTIVATOR MHPR"/>
    <property type="match status" value="1"/>
</dbReference>
<evidence type="ECO:0000256" key="2">
    <source>
        <dbReference type="ARBA" id="ARBA00023125"/>
    </source>
</evidence>
<dbReference type="PROSITE" id="PS51077">
    <property type="entry name" value="HTH_ICLR"/>
    <property type="match status" value="1"/>
</dbReference>
<protein>
    <recommendedName>
        <fullName evidence="9">Transcriptional regulator</fullName>
    </recommendedName>
</protein>
<dbReference type="InterPro" id="IPR005471">
    <property type="entry name" value="Tscrpt_reg_IclR_N"/>
</dbReference>
<evidence type="ECO:0000256" key="4">
    <source>
        <dbReference type="SAM" id="MobiDB-lite"/>
    </source>
</evidence>
<dbReference type="Pfam" id="PF01614">
    <property type="entry name" value="IclR_C"/>
    <property type="match status" value="1"/>
</dbReference>
<dbReference type="AlphaFoldDB" id="A0A8S8XIC3"/>
<dbReference type="GO" id="GO:0003700">
    <property type="term" value="F:DNA-binding transcription factor activity"/>
    <property type="evidence" value="ECO:0007669"/>
    <property type="project" value="TreeGrafter"/>
</dbReference>
<dbReference type="SMART" id="SM00346">
    <property type="entry name" value="HTH_ICLR"/>
    <property type="match status" value="1"/>
</dbReference>
<dbReference type="PROSITE" id="PS51078">
    <property type="entry name" value="ICLR_ED"/>
    <property type="match status" value="1"/>
</dbReference>
<organism evidence="7 8">
    <name type="scientific">Roseiterribacter gracilis</name>
    <dbReference type="NCBI Taxonomy" id="2812848"/>
    <lineage>
        <taxon>Bacteria</taxon>
        <taxon>Pseudomonadati</taxon>
        <taxon>Pseudomonadota</taxon>
        <taxon>Alphaproteobacteria</taxon>
        <taxon>Rhodospirillales</taxon>
        <taxon>Roseiterribacteraceae</taxon>
        <taxon>Roseiterribacter</taxon>
    </lineage>
</organism>
<dbReference type="GO" id="GO:0045892">
    <property type="term" value="P:negative regulation of DNA-templated transcription"/>
    <property type="evidence" value="ECO:0007669"/>
    <property type="project" value="TreeGrafter"/>
</dbReference>
<dbReference type="Gene3D" id="1.10.10.10">
    <property type="entry name" value="Winged helix-like DNA-binding domain superfamily/Winged helix DNA-binding domain"/>
    <property type="match status" value="1"/>
</dbReference>
<evidence type="ECO:0000313" key="8">
    <source>
        <dbReference type="Proteomes" id="UP000681075"/>
    </source>
</evidence>
<dbReference type="Pfam" id="PF09339">
    <property type="entry name" value="HTH_IclR"/>
    <property type="match status" value="1"/>
</dbReference>
<dbReference type="InterPro" id="IPR036390">
    <property type="entry name" value="WH_DNA-bd_sf"/>
</dbReference>
<evidence type="ECO:0008006" key="9">
    <source>
        <dbReference type="Google" id="ProtNLM"/>
    </source>
</evidence>
<gene>
    <name evidence="7" type="ORF">TMPK1_40380</name>
</gene>
<feature type="domain" description="IclR-ED" evidence="6">
    <location>
        <begin position="131"/>
        <end position="315"/>
    </location>
</feature>
<proteinExistence type="predicted"/>
<dbReference type="Gene3D" id="3.30.450.40">
    <property type="match status" value="1"/>
</dbReference>
<evidence type="ECO:0000259" key="6">
    <source>
        <dbReference type="PROSITE" id="PS51078"/>
    </source>
</evidence>